<dbReference type="GO" id="GO:0071972">
    <property type="term" value="F:peptidoglycan L,D-transpeptidase activity"/>
    <property type="evidence" value="ECO:0007669"/>
    <property type="project" value="TreeGrafter"/>
</dbReference>
<gene>
    <name evidence="4" type="ORF">EDD31_1274</name>
</gene>
<evidence type="ECO:0000256" key="1">
    <source>
        <dbReference type="SAM" id="MobiDB-lite"/>
    </source>
</evidence>
<dbReference type="AlphaFoldDB" id="A0A3N2BCH1"/>
<feature type="region of interest" description="Disordered" evidence="1">
    <location>
        <begin position="243"/>
        <end position="269"/>
    </location>
</feature>
<keyword evidence="5" id="KW-1185">Reference proteome</keyword>
<dbReference type="Gene3D" id="3.40.710.10">
    <property type="entry name" value="DD-peptidase/beta-lactamase superfamily"/>
    <property type="match status" value="1"/>
</dbReference>
<sequence>MNPPVRRLAVVVIAMFLALMLSTTWVQFFQAGELNSHPRNARTIYREYGRDRGPIIVAGENVAYSTPSDDVYGYQRVYSEPELYAHATGYFSTAHNAMTGIEQTHNAVLGGTADSLLLQRIQNLFTGQQPQGGAVELTLDPAAQRAAAEGLGDRPGAVVAIDPSTGAILAMYSSPSYDPNGIAARSGAEANEAYQQAIAADNGVPLRNRAIAGDQYAPGSSFKIITAAAYLENAEELGLDYTGEAENDGDEEHGEENAEELGAPGPTSIVPGPTTLELPLTDHVIRNPGQDICGDGSGQVELIEAFRWSCNTTFAQIGMDLGEDLMRAQAEAFGFGEPLSVPLSVTPARFPEEPNAPQLAMASIGQGDIMVTPMQMAMVASAVANEGSLMEPYLVASELTPDLDEVASHSPSERSQPISAETAASLQEMMRAVVESGSGTAAAIPGVEVGGKTGSAELGAGEAPHGWFAGFAEANGQEVAVAVVVERGGFGADVAAPIARNVMDAVVGGGS</sequence>
<dbReference type="InterPro" id="IPR001460">
    <property type="entry name" value="PCN-bd_Tpept"/>
</dbReference>
<dbReference type="PANTHER" id="PTHR30627:SF24">
    <property type="entry name" value="PENICILLIN-BINDING PROTEIN 4B"/>
    <property type="match status" value="1"/>
</dbReference>
<evidence type="ECO:0000313" key="5">
    <source>
        <dbReference type="Proteomes" id="UP000280668"/>
    </source>
</evidence>
<reference evidence="4 5" key="1">
    <citation type="submission" date="2018-11" db="EMBL/GenBank/DDBJ databases">
        <title>Sequencing the genomes of 1000 actinobacteria strains.</title>
        <authorList>
            <person name="Klenk H.-P."/>
        </authorList>
    </citation>
    <scope>NUCLEOTIDE SEQUENCE [LARGE SCALE GENOMIC DNA]</scope>
    <source>
        <strain evidence="4 5">DSM 11294</strain>
    </source>
</reference>
<organism evidence="4 5">
    <name type="scientific">Bogoriella caseilytica</name>
    <dbReference type="NCBI Taxonomy" id="56055"/>
    <lineage>
        <taxon>Bacteria</taxon>
        <taxon>Bacillati</taxon>
        <taxon>Actinomycetota</taxon>
        <taxon>Actinomycetes</taxon>
        <taxon>Micrococcales</taxon>
        <taxon>Bogoriellaceae</taxon>
        <taxon>Bogoriella</taxon>
    </lineage>
</organism>
<feature type="compositionally biased region" description="Acidic residues" evidence="1">
    <location>
        <begin position="243"/>
        <end position="259"/>
    </location>
</feature>
<dbReference type="Pfam" id="PF00905">
    <property type="entry name" value="Transpeptidase"/>
    <property type="match status" value="2"/>
</dbReference>
<dbReference type="Pfam" id="PF21922">
    <property type="entry name" value="PBP_dimer_2"/>
    <property type="match status" value="1"/>
</dbReference>
<dbReference type="Gene3D" id="3.90.1310.10">
    <property type="entry name" value="Penicillin-binding protein 2a (Domain 2)"/>
    <property type="match status" value="1"/>
</dbReference>
<evidence type="ECO:0000313" key="4">
    <source>
        <dbReference type="EMBL" id="ROR72912.1"/>
    </source>
</evidence>
<dbReference type="OrthoDB" id="9766847at2"/>
<feature type="domain" description="Penicillin-binding protein transpeptidase" evidence="2">
    <location>
        <begin position="156"/>
        <end position="233"/>
    </location>
</feature>
<feature type="domain" description="Penicillin-binding protein transpeptidase" evidence="2">
    <location>
        <begin position="285"/>
        <end position="504"/>
    </location>
</feature>
<protein>
    <submittedName>
        <fullName evidence="4">Cell elongation-specific peptidoglycan D,D-transpeptidase</fullName>
    </submittedName>
</protein>
<dbReference type="InterPro" id="IPR012338">
    <property type="entry name" value="Beta-lactam/transpept-like"/>
</dbReference>
<dbReference type="RefSeq" id="WP_123303414.1">
    <property type="nucleotide sequence ID" value="NZ_RKHK01000001.1"/>
</dbReference>
<dbReference type="GO" id="GO:0005886">
    <property type="term" value="C:plasma membrane"/>
    <property type="evidence" value="ECO:0007669"/>
    <property type="project" value="TreeGrafter"/>
</dbReference>
<dbReference type="Proteomes" id="UP000280668">
    <property type="component" value="Unassembled WGS sequence"/>
</dbReference>
<dbReference type="InterPro" id="IPR054120">
    <property type="entry name" value="PBPA_dimer"/>
</dbReference>
<accession>A0A3N2BCH1</accession>
<name>A0A3N2BCH1_9MICO</name>
<feature type="domain" description="Penicillin binding protein A dimerisation" evidence="3">
    <location>
        <begin position="52"/>
        <end position="135"/>
    </location>
</feature>
<dbReference type="InterPro" id="IPR050515">
    <property type="entry name" value="Beta-lactam/transpept"/>
</dbReference>
<dbReference type="GO" id="GO:0071555">
    <property type="term" value="P:cell wall organization"/>
    <property type="evidence" value="ECO:0007669"/>
    <property type="project" value="TreeGrafter"/>
</dbReference>
<proteinExistence type="predicted"/>
<dbReference type="SUPFAM" id="SSF56601">
    <property type="entry name" value="beta-lactamase/transpeptidase-like"/>
    <property type="match status" value="1"/>
</dbReference>
<dbReference type="GO" id="GO:0008658">
    <property type="term" value="F:penicillin binding"/>
    <property type="evidence" value="ECO:0007669"/>
    <property type="project" value="InterPro"/>
</dbReference>
<evidence type="ECO:0000259" key="3">
    <source>
        <dbReference type="Pfam" id="PF21922"/>
    </source>
</evidence>
<evidence type="ECO:0000259" key="2">
    <source>
        <dbReference type="Pfam" id="PF00905"/>
    </source>
</evidence>
<comment type="caution">
    <text evidence="4">The sequence shown here is derived from an EMBL/GenBank/DDBJ whole genome shotgun (WGS) entry which is preliminary data.</text>
</comment>
<dbReference type="EMBL" id="RKHK01000001">
    <property type="protein sequence ID" value="ROR72912.1"/>
    <property type="molecule type" value="Genomic_DNA"/>
</dbReference>
<dbReference type="PANTHER" id="PTHR30627">
    <property type="entry name" value="PEPTIDOGLYCAN D,D-TRANSPEPTIDASE"/>
    <property type="match status" value="1"/>
</dbReference>